<comment type="caution">
    <text evidence="1">The sequence shown here is derived from an EMBL/GenBank/DDBJ whole genome shotgun (WGS) entry which is preliminary data.</text>
</comment>
<proteinExistence type="predicted"/>
<protein>
    <submittedName>
        <fullName evidence="1">Uncharacterized protein</fullName>
    </submittedName>
</protein>
<evidence type="ECO:0000313" key="1">
    <source>
        <dbReference type="EMBL" id="MPN13004.1"/>
    </source>
</evidence>
<sequence>MQDFLALRLVDLQAQRALVAIDLQKLRTIAQLRDGQDIAIFAAPHPVHAEHLRPIVAQQRRAERPRNIAPQIQYLDAVEHCHVRSPHQP</sequence>
<reference evidence="1" key="1">
    <citation type="submission" date="2019-08" db="EMBL/GenBank/DDBJ databases">
        <authorList>
            <person name="Kucharzyk K."/>
            <person name="Murdoch R.W."/>
            <person name="Higgins S."/>
            <person name="Loffler F."/>
        </authorList>
    </citation>
    <scope>NUCLEOTIDE SEQUENCE</scope>
</reference>
<dbReference type="AlphaFoldDB" id="A0A645FKR2"/>
<organism evidence="1">
    <name type="scientific">bioreactor metagenome</name>
    <dbReference type="NCBI Taxonomy" id="1076179"/>
    <lineage>
        <taxon>unclassified sequences</taxon>
        <taxon>metagenomes</taxon>
        <taxon>ecological metagenomes</taxon>
    </lineage>
</organism>
<name>A0A645FKR2_9ZZZZ</name>
<gene>
    <name evidence="1" type="ORF">SDC9_160324</name>
</gene>
<accession>A0A645FKR2</accession>
<dbReference type="EMBL" id="VSSQ01059446">
    <property type="protein sequence ID" value="MPN13004.1"/>
    <property type="molecule type" value="Genomic_DNA"/>
</dbReference>